<gene>
    <name evidence="2" type="ORF">GCM10008023_18100</name>
</gene>
<organism evidence="2 3">
    <name type="scientific">Sphingomonas glacialis</name>
    <dbReference type="NCBI Taxonomy" id="658225"/>
    <lineage>
        <taxon>Bacteria</taxon>
        <taxon>Pseudomonadati</taxon>
        <taxon>Pseudomonadota</taxon>
        <taxon>Alphaproteobacteria</taxon>
        <taxon>Sphingomonadales</taxon>
        <taxon>Sphingomonadaceae</taxon>
        <taxon>Sphingomonas</taxon>
    </lineage>
</organism>
<sequence length="89" mass="9924">MSPTGGTPFYVAPPSLRRPPTNTTAIFYRDRARQAESEAATATLDNVRTRHLRAAKAWDEMATRAEKTAERKSVNEEAKLAAEMNEDDD</sequence>
<dbReference type="Proteomes" id="UP000652430">
    <property type="component" value="Unassembled WGS sequence"/>
</dbReference>
<evidence type="ECO:0000313" key="2">
    <source>
        <dbReference type="EMBL" id="GHH15353.1"/>
    </source>
</evidence>
<accession>A0ABQ3LM71</accession>
<name>A0ABQ3LM71_9SPHN</name>
<evidence type="ECO:0000313" key="3">
    <source>
        <dbReference type="Proteomes" id="UP000652430"/>
    </source>
</evidence>
<evidence type="ECO:0008006" key="4">
    <source>
        <dbReference type="Google" id="ProtNLM"/>
    </source>
</evidence>
<comment type="caution">
    <text evidence="2">The sequence shown here is derived from an EMBL/GenBank/DDBJ whole genome shotgun (WGS) entry which is preliminary data.</text>
</comment>
<keyword evidence="3" id="KW-1185">Reference proteome</keyword>
<reference evidence="3" key="1">
    <citation type="journal article" date="2019" name="Int. J. Syst. Evol. Microbiol.">
        <title>The Global Catalogue of Microorganisms (GCM) 10K type strain sequencing project: providing services to taxonomists for standard genome sequencing and annotation.</title>
        <authorList>
            <consortium name="The Broad Institute Genomics Platform"/>
            <consortium name="The Broad Institute Genome Sequencing Center for Infectious Disease"/>
            <person name="Wu L."/>
            <person name="Ma J."/>
        </authorList>
    </citation>
    <scope>NUCLEOTIDE SEQUENCE [LARGE SCALE GENOMIC DNA]</scope>
    <source>
        <strain evidence="3">CGMCC 1.8957</strain>
    </source>
</reference>
<proteinExistence type="predicted"/>
<protein>
    <recommendedName>
        <fullName evidence="4">HMG box domain-containing protein</fullName>
    </recommendedName>
</protein>
<feature type="region of interest" description="Disordered" evidence="1">
    <location>
        <begin position="1"/>
        <end position="22"/>
    </location>
</feature>
<feature type="compositionally biased region" description="Basic and acidic residues" evidence="1">
    <location>
        <begin position="63"/>
        <end position="80"/>
    </location>
</feature>
<dbReference type="EMBL" id="BNAQ01000002">
    <property type="protein sequence ID" value="GHH15353.1"/>
    <property type="molecule type" value="Genomic_DNA"/>
</dbReference>
<feature type="region of interest" description="Disordered" evidence="1">
    <location>
        <begin position="63"/>
        <end position="89"/>
    </location>
</feature>
<evidence type="ECO:0000256" key="1">
    <source>
        <dbReference type="SAM" id="MobiDB-lite"/>
    </source>
</evidence>